<accession>A0A0F5L420</accession>
<sequence>MGVFKAGPWQTEVVQQVIKPMPGNGNAKPAHVGKVRKPHPSRLVDLPEDDLSFCTMDGAPGANTTL</sequence>
<feature type="compositionally biased region" description="Basic residues" evidence="1">
    <location>
        <begin position="31"/>
        <end position="40"/>
    </location>
</feature>
<evidence type="ECO:0000313" key="2">
    <source>
        <dbReference type="EMBL" id="KKB76959.1"/>
    </source>
</evidence>
<reference evidence="2 3" key="1">
    <citation type="submission" date="2015-03" db="EMBL/GenBank/DDBJ databases">
        <authorList>
            <person name="Hassan Y.I."/>
            <person name="Lepp D."/>
            <person name="Zhou T."/>
        </authorList>
    </citation>
    <scope>NUCLEOTIDE SEQUENCE [LARGE SCALE GENOMIC DNA]</scope>
    <source>
        <strain evidence="2 3">GH2-10</strain>
    </source>
</reference>
<evidence type="ECO:0000256" key="1">
    <source>
        <dbReference type="SAM" id="MobiDB-lite"/>
    </source>
</evidence>
<proteinExistence type="predicted"/>
<gene>
    <name evidence="2" type="ORF">VW35_15810</name>
</gene>
<name>A0A0F5L420_9HYPH</name>
<dbReference type="AlphaFoldDB" id="A0A0F5L420"/>
<organism evidence="2 3">
    <name type="scientific">Devosia soli</name>
    <dbReference type="NCBI Taxonomy" id="361041"/>
    <lineage>
        <taxon>Bacteria</taxon>
        <taxon>Pseudomonadati</taxon>
        <taxon>Pseudomonadota</taxon>
        <taxon>Alphaproteobacteria</taxon>
        <taxon>Hyphomicrobiales</taxon>
        <taxon>Devosiaceae</taxon>
        <taxon>Devosia</taxon>
    </lineage>
</organism>
<dbReference type="Proteomes" id="UP000033514">
    <property type="component" value="Unassembled WGS sequence"/>
</dbReference>
<keyword evidence="3" id="KW-1185">Reference proteome</keyword>
<feature type="region of interest" description="Disordered" evidence="1">
    <location>
        <begin position="20"/>
        <end position="41"/>
    </location>
</feature>
<comment type="caution">
    <text evidence="2">The sequence shown here is derived from an EMBL/GenBank/DDBJ whole genome shotgun (WGS) entry which is preliminary data.</text>
</comment>
<evidence type="ECO:0000313" key="3">
    <source>
        <dbReference type="Proteomes" id="UP000033514"/>
    </source>
</evidence>
<dbReference type="EMBL" id="LAJG01000034">
    <property type="protein sequence ID" value="KKB76959.1"/>
    <property type="molecule type" value="Genomic_DNA"/>
</dbReference>
<protein>
    <submittedName>
        <fullName evidence="2">Uncharacterized protein</fullName>
    </submittedName>
</protein>